<reference evidence="2" key="1">
    <citation type="submission" date="2018-09" db="EMBL/GenBank/DDBJ databases">
        <authorList>
            <person name="Zhu H."/>
        </authorList>
    </citation>
    <scope>NUCLEOTIDE SEQUENCE [LARGE SCALE GENOMIC DNA]</scope>
    <source>
        <strain evidence="2">K1R23-30</strain>
    </source>
</reference>
<dbReference type="AlphaFoldDB" id="A0A3A3FQW3"/>
<dbReference type="EMBL" id="QYUO01000001">
    <property type="protein sequence ID" value="RJF98243.1"/>
    <property type="molecule type" value="Genomic_DNA"/>
</dbReference>
<dbReference type="Proteomes" id="UP000265955">
    <property type="component" value="Unassembled WGS sequence"/>
</dbReference>
<evidence type="ECO:0000313" key="2">
    <source>
        <dbReference type="Proteomes" id="UP000265955"/>
    </source>
</evidence>
<keyword evidence="2" id="KW-1185">Reference proteome</keyword>
<comment type="caution">
    <text evidence="1">The sequence shown here is derived from an EMBL/GenBank/DDBJ whole genome shotgun (WGS) entry which is preliminary data.</text>
</comment>
<accession>A0A3A3FQW3</accession>
<proteinExistence type="predicted"/>
<organism evidence="1 2">
    <name type="scientific">Noviherbaspirillum saxi</name>
    <dbReference type="NCBI Taxonomy" id="2320863"/>
    <lineage>
        <taxon>Bacteria</taxon>
        <taxon>Pseudomonadati</taxon>
        <taxon>Pseudomonadota</taxon>
        <taxon>Betaproteobacteria</taxon>
        <taxon>Burkholderiales</taxon>
        <taxon>Oxalobacteraceae</taxon>
        <taxon>Noviherbaspirillum</taxon>
    </lineage>
</organism>
<protein>
    <submittedName>
        <fullName evidence="1">Uncharacterized protein</fullName>
    </submittedName>
</protein>
<dbReference type="OrthoDB" id="5397649at2"/>
<name>A0A3A3FQW3_9BURK</name>
<evidence type="ECO:0000313" key="1">
    <source>
        <dbReference type="EMBL" id="RJF98243.1"/>
    </source>
</evidence>
<gene>
    <name evidence="1" type="ORF">D3871_06755</name>
</gene>
<dbReference type="RefSeq" id="WP_119768199.1">
    <property type="nucleotide sequence ID" value="NZ_QYUO01000001.1"/>
</dbReference>
<sequence>MKVLKPRFLIVLLVGLLFTELAWAHGRHAYGHWHGHHRASVDIVLGVPVTGAWQYRYPGIYTYPPVITVPSVPQAYMEKNAREQQASSWWYYCRSAEAYYPYVRECPTGWELVTPQPPDLR</sequence>